<protein>
    <submittedName>
        <fullName evidence="2">DDE domain-containing protein</fullName>
    </submittedName>
</protein>
<dbReference type="RefSeq" id="WP_134760008.1">
    <property type="nucleotide sequence ID" value="NZ_CP038152.1"/>
</dbReference>
<accession>A0A4P7DA83</accession>
<feature type="domain" description="DDE" evidence="1">
    <location>
        <begin position="5"/>
        <end position="72"/>
    </location>
</feature>
<organism evidence="2 3">
    <name type="scientific">Paraburkholderia pallida</name>
    <dbReference type="NCBI Taxonomy" id="2547399"/>
    <lineage>
        <taxon>Bacteria</taxon>
        <taxon>Pseudomonadati</taxon>
        <taxon>Pseudomonadota</taxon>
        <taxon>Betaproteobacteria</taxon>
        <taxon>Burkholderiales</taxon>
        <taxon>Burkholderiaceae</taxon>
        <taxon>Paraburkholderia</taxon>
    </lineage>
</organism>
<evidence type="ECO:0000259" key="1">
    <source>
        <dbReference type="Pfam" id="PF13610"/>
    </source>
</evidence>
<evidence type="ECO:0000313" key="2">
    <source>
        <dbReference type="EMBL" id="QBR04025.1"/>
    </source>
</evidence>
<name>A0A4P7DA83_9BURK</name>
<sequence length="74" mass="7999">MSVDLYRAADGAGQIANLILRARRNVTATEAFFGKTIGHLGQSPEILTLDEHAASHRAVHHMTADSTLTENTKV</sequence>
<evidence type="ECO:0000313" key="3">
    <source>
        <dbReference type="Proteomes" id="UP000295727"/>
    </source>
</evidence>
<dbReference type="EMBL" id="CP038152">
    <property type="protein sequence ID" value="QBR04025.1"/>
    <property type="molecule type" value="Genomic_DNA"/>
</dbReference>
<dbReference type="Pfam" id="PF13610">
    <property type="entry name" value="DDE_Tnp_IS240"/>
    <property type="match status" value="1"/>
</dbReference>
<dbReference type="InterPro" id="IPR032874">
    <property type="entry name" value="DDE_dom"/>
</dbReference>
<geneLocation type="plasmid" evidence="2 3">
    <name>unnamed1</name>
</geneLocation>
<dbReference type="AlphaFoldDB" id="A0A4P7DA83"/>
<dbReference type="KEGG" id="ppai:E1956_43320"/>
<reference evidence="2 3" key="1">
    <citation type="submission" date="2019-03" db="EMBL/GenBank/DDBJ databases">
        <title>Paraburkholderia sp. 7MH5, isolated from subtropical forest soil.</title>
        <authorList>
            <person name="Gao Z.-H."/>
            <person name="Qiu L.-H."/>
        </authorList>
    </citation>
    <scope>NUCLEOTIDE SEQUENCE [LARGE SCALE GENOMIC DNA]</scope>
    <source>
        <strain evidence="2 3">7MH5</strain>
        <plasmid evidence="2 3">unnamed1</plasmid>
    </source>
</reference>
<dbReference type="Proteomes" id="UP000295727">
    <property type="component" value="Plasmid unnamed1"/>
</dbReference>
<keyword evidence="2" id="KW-0614">Plasmid</keyword>
<dbReference type="OrthoDB" id="4315389at2"/>
<proteinExistence type="predicted"/>
<gene>
    <name evidence="2" type="ORF">E1956_43320</name>
</gene>
<keyword evidence="3" id="KW-1185">Reference proteome</keyword>